<feature type="domain" description="YdhG-like" evidence="1">
    <location>
        <begin position="22"/>
        <end position="113"/>
    </location>
</feature>
<dbReference type="Gene3D" id="3.90.1150.200">
    <property type="match status" value="1"/>
</dbReference>
<evidence type="ECO:0000259" key="1">
    <source>
        <dbReference type="Pfam" id="PF08818"/>
    </source>
</evidence>
<comment type="caution">
    <text evidence="2">The sequence shown here is derived from an EMBL/GenBank/DDBJ whole genome shotgun (WGS) entry which is preliminary data.</text>
</comment>
<dbReference type="AlphaFoldDB" id="A0A512BH39"/>
<evidence type="ECO:0000313" key="2">
    <source>
        <dbReference type="EMBL" id="GEO11284.1"/>
    </source>
</evidence>
<gene>
    <name evidence="2" type="ORF">SAE01_37800</name>
</gene>
<dbReference type="Pfam" id="PF08818">
    <property type="entry name" value="DUF1801"/>
    <property type="match status" value="1"/>
</dbReference>
<keyword evidence="3" id="KW-1185">Reference proteome</keyword>
<reference evidence="2 3" key="1">
    <citation type="submission" date="2019-07" db="EMBL/GenBank/DDBJ databases">
        <title>Whole genome shotgun sequence of Segetibacter aerophilus NBRC 106135.</title>
        <authorList>
            <person name="Hosoyama A."/>
            <person name="Uohara A."/>
            <person name="Ohji S."/>
            <person name="Ichikawa N."/>
        </authorList>
    </citation>
    <scope>NUCLEOTIDE SEQUENCE [LARGE SCALE GENOMIC DNA]</scope>
    <source>
        <strain evidence="2 3">NBRC 106135</strain>
    </source>
</reference>
<dbReference type="OrthoDB" id="115213at2"/>
<evidence type="ECO:0000313" key="3">
    <source>
        <dbReference type="Proteomes" id="UP000321513"/>
    </source>
</evidence>
<dbReference type="EMBL" id="BJYT01000018">
    <property type="protein sequence ID" value="GEO11284.1"/>
    <property type="molecule type" value="Genomic_DNA"/>
</dbReference>
<name>A0A512BH39_9BACT</name>
<dbReference type="SUPFAM" id="SSF159888">
    <property type="entry name" value="YdhG-like"/>
    <property type="match status" value="1"/>
</dbReference>
<proteinExistence type="predicted"/>
<accession>A0A512BH39</accession>
<protein>
    <recommendedName>
        <fullName evidence="1">YdhG-like domain-containing protein</fullName>
    </recommendedName>
</protein>
<organism evidence="2 3">
    <name type="scientific">Segetibacter aerophilus</name>
    <dbReference type="NCBI Taxonomy" id="670293"/>
    <lineage>
        <taxon>Bacteria</taxon>
        <taxon>Pseudomonadati</taxon>
        <taxon>Bacteroidota</taxon>
        <taxon>Chitinophagia</taxon>
        <taxon>Chitinophagales</taxon>
        <taxon>Chitinophagaceae</taxon>
        <taxon>Segetibacter</taxon>
    </lineage>
</organism>
<dbReference type="RefSeq" id="WP_147205394.1">
    <property type="nucleotide sequence ID" value="NZ_BJYT01000018.1"/>
</dbReference>
<sequence>MKAAPKVNDVDTYIASFPGETRKLLEQVRATIKQAAPEAEEVISYQIPAYKFHGMLVYFAAYEKHIGFYPTPSGIAAFKEELAVFKSAKGSVQFPLDKPLPLDLITEIVTFRVRENAERAEIKALKKK</sequence>
<dbReference type="Proteomes" id="UP000321513">
    <property type="component" value="Unassembled WGS sequence"/>
</dbReference>
<dbReference type="InterPro" id="IPR014922">
    <property type="entry name" value="YdhG-like"/>
</dbReference>